<evidence type="ECO:0000256" key="1">
    <source>
        <dbReference type="ARBA" id="ARBA00022553"/>
    </source>
</evidence>
<keyword evidence="5" id="KW-1185">Reference proteome</keyword>
<gene>
    <name evidence="4" type="ORF">OV079_53280</name>
</gene>
<evidence type="ECO:0000313" key="5">
    <source>
        <dbReference type="Proteomes" id="UP001150924"/>
    </source>
</evidence>
<dbReference type="RefSeq" id="WP_267778398.1">
    <property type="nucleotide sequence ID" value="NZ_JAPNKE010000002.1"/>
</dbReference>
<dbReference type="Pfam" id="PF00072">
    <property type="entry name" value="Response_reg"/>
    <property type="match status" value="1"/>
</dbReference>
<comment type="caution">
    <text evidence="4">The sequence shown here is derived from an EMBL/GenBank/DDBJ whole genome shotgun (WGS) entry which is preliminary data.</text>
</comment>
<evidence type="ECO:0000256" key="2">
    <source>
        <dbReference type="PROSITE-ProRule" id="PRU00169"/>
    </source>
</evidence>
<evidence type="ECO:0000313" key="4">
    <source>
        <dbReference type="EMBL" id="MCY1014149.1"/>
    </source>
</evidence>
<name>A0A9X3F185_9BACT</name>
<dbReference type="SUPFAM" id="SSF52172">
    <property type="entry name" value="CheY-like"/>
    <property type="match status" value="1"/>
</dbReference>
<dbReference type="Proteomes" id="UP001150924">
    <property type="component" value="Unassembled WGS sequence"/>
</dbReference>
<proteinExistence type="predicted"/>
<dbReference type="InterPro" id="IPR050595">
    <property type="entry name" value="Bact_response_regulator"/>
</dbReference>
<feature type="modified residue" description="4-aspartylphosphate" evidence="2">
    <location>
        <position position="100"/>
    </location>
</feature>
<sequence>MGRLAGPQSRDCSAADVVEIRDGQARGDRGSSVRAAGHEPLRIVARSYGPCPRRRRRPFARALLVGPLRDRGYAVSEAEDGAAAWKLLNDAAPPQIVLLDWMMPRMTGLEVCRRLRDAPARGRRTSCW</sequence>
<dbReference type="AlphaFoldDB" id="A0A9X3F185"/>
<dbReference type="Gene3D" id="3.40.50.2300">
    <property type="match status" value="1"/>
</dbReference>
<dbReference type="PANTHER" id="PTHR44591:SF3">
    <property type="entry name" value="RESPONSE REGULATORY DOMAIN-CONTAINING PROTEIN"/>
    <property type="match status" value="1"/>
</dbReference>
<dbReference type="GO" id="GO:0000160">
    <property type="term" value="P:phosphorelay signal transduction system"/>
    <property type="evidence" value="ECO:0007669"/>
    <property type="project" value="InterPro"/>
</dbReference>
<protein>
    <submittedName>
        <fullName evidence="4">Response regulator</fullName>
    </submittedName>
</protein>
<keyword evidence="1 2" id="KW-0597">Phosphoprotein</keyword>
<dbReference type="PROSITE" id="PS50110">
    <property type="entry name" value="RESPONSE_REGULATORY"/>
    <property type="match status" value="1"/>
</dbReference>
<dbReference type="InterPro" id="IPR001789">
    <property type="entry name" value="Sig_transdc_resp-reg_receiver"/>
</dbReference>
<organism evidence="4 5">
    <name type="scientific">Nannocystis pusilla</name>
    <dbReference type="NCBI Taxonomy" id="889268"/>
    <lineage>
        <taxon>Bacteria</taxon>
        <taxon>Pseudomonadati</taxon>
        <taxon>Myxococcota</taxon>
        <taxon>Polyangia</taxon>
        <taxon>Nannocystales</taxon>
        <taxon>Nannocystaceae</taxon>
        <taxon>Nannocystis</taxon>
    </lineage>
</organism>
<reference evidence="4" key="1">
    <citation type="submission" date="2022-11" db="EMBL/GenBank/DDBJ databases">
        <title>Minimal conservation of predation-associated metabolite biosynthetic gene clusters underscores biosynthetic potential of Myxococcota including descriptions for ten novel species: Archangium lansinium sp. nov., Myxococcus landrumus sp. nov., Nannocystis bai.</title>
        <authorList>
            <person name="Ahearne A."/>
            <person name="Stevens C."/>
            <person name="Phillips K."/>
        </authorList>
    </citation>
    <scope>NUCLEOTIDE SEQUENCE</scope>
    <source>
        <strain evidence="4">Na p29</strain>
    </source>
</reference>
<feature type="domain" description="Response regulatory" evidence="3">
    <location>
        <begin position="50"/>
        <end position="128"/>
    </location>
</feature>
<dbReference type="EMBL" id="JAPNKE010000002">
    <property type="protein sequence ID" value="MCY1014149.1"/>
    <property type="molecule type" value="Genomic_DNA"/>
</dbReference>
<dbReference type="InterPro" id="IPR011006">
    <property type="entry name" value="CheY-like_superfamily"/>
</dbReference>
<dbReference type="PANTHER" id="PTHR44591">
    <property type="entry name" value="STRESS RESPONSE REGULATOR PROTEIN 1"/>
    <property type="match status" value="1"/>
</dbReference>
<evidence type="ECO:0000259" key="3">
    <source>
        <dbReference type="PROSITE" id="PS50110"/>
    </source>
</evidence>
<accession>A0A9X3F185</accession>